<reference evidence="3" key="2">
    <citation type="submission" date="2015-08" db="UniProtKB">
        <authorList>
            <consortium name="WormBaseParasite"/>
        </authorList>
    </citation>
    <scope>IDENTIFICATION</scope>
</reference>
<keyword evidence="2" id="KW-1185">Reference proteome</keyword>
<name>A0A0K0FRT5_STRVS</name>
<feature type="transmembrane region" description="Helical" evidence="1">
    <location>
        <begin position="18"/>
        <end position="35"/>
    </location>
</feature>
<evidence type="ECO:0000313" key="2">
    <source>
        <dbReference type="Proteomes" id="UP000035680"/>
    </source>
</evidence>
<sequence length="93" mass="10766">MTVADDLETITCCTRTEIFLLTILIVLYFVVYYCSKKHSAKIISRLDKADRDLESGRSLLTDFIDKHRSANSVSSTVFQWLKQQFLPQLHPEL</sequence>
<accession>A0A0K0FRT5</accession>
<dbReference type="WBParaSite" id="SVE_1278700.1">
    <property type="protein sequence ID" value="SVE_1278700.1"/>
    <property type="gene ID" value="SVE_1278700"/>
</dbReference>
<keyword evidence="1" id="KW-1133">Transmembrane helix</keyword>
<proteinExistence type="predicted"/>
<dbReference type="AlphaFoldDB" id="A0A0K0FRT5"/>
<keyword evidence="1" id="KW-0472">Membrane</keyword>
<keyword evidence="1" id="KW-0812">Transmembrane</keyword>
<evidence type="ECO:0000256" key="1">
    <source>
        <dbReference type="SAM" id="Phobius"/>
    </source>
</evidence>
<reference evidence="2" key="1">
    <citation type="submission" date="2014-07" db="EMBL/GenBank/DDBJ databases">
        <authorList>
            <person name="Martin A.A"/>
            <person name="De Silva N."/>
        </authorList>
    </citation>
    <scope>NUCLEOTIDE SEQUENCE</scope>
</reference>
<organism evidence="2 3">
    <name type="scientific">Strongyloides venezuelensis</name>
    <name type="common">Threadworm</name>
    <dbReference type="NCBI Taxonomy" id="75913"/>
    <lineage>
        <taxon>Eukaryota</taxon>
        <taxon>Metazoa</taxon>
        <taxon>Ecdysozoa</taxon>
        <taxon>Nematoda</taxon>
        <taxon>Chromadorea</taxon>
        <taxon>Rhabditida</taxon>
        <taxon>Tylenchina</taxon>
        <taxon>Panagrolaimomorpha</taxon>
        <taxon>Strongyloidoidea</taxon>
        <taxon>Strongyloididae</taxon>
        <taxon>Strongyloides</taxon>
    </lineage>
</organism>
<protein>
    <submittedName>
        <fullName evidence="3">Transmembrane protein</fullName>
    </submittedName>
</protein>
<evidence type="ECO:0000313" key="3">
    <source>
        <dbReference type="WBParaSite" id="SVE_1278700.1"/>
    </source>
</evidence>
<dbReference type="Proteomes" id="UP000035680">
    <property type="component" value="Unassembled WGS sequence"/>
</dbReference>